<evidence type="ECO:0000313" key="2">
    <source>
        <dbReference type="EMBL" id="AIE85773.1"/>
    </source>
</evidence>
<gene>
    <name evidence="2" type="ORF">OP10G_2405</name>
</gene>
<feature type="signal peptide" evidence="1">
    <location>
        <begin position="1"/>
        <end position="21"/>
    </location>
</feature>
<feature type="chain" id="PRO_5001651862" description="DUF4159 domain-containing protein" evidence="1">
    <location>
        <begin position="22"/>
        <end position="1535"/>
    </location>
</feature>
<evidence type="ECO:0008006" key="4">
    <source>
        <dbReference type="Google" id="ProtNLM"/>
    </source>
</evidence>
<evidence type="ECO:0000313" key="3">
    <source>
        <dbReference type="Proteomes" id="UP000027982"/>
    </source>
</evidence>
<dbReference type="EMBL" id="CP007139">
    <property type="protein sequence ID" value="AIE85773.1"/>
    <property type="molecule type" value="Genomic_DNA"/>
</dbReference>
<sequence length="1535" mass="163560">MLRRLLAVFMTTAATAAVALAGPQTYAAKVQSIRAGIVILDSARSSAAGSVPQSAAPHVWFNFDANKSVKPIGWQISNPHAPSRVTQAIQDRWRALTGVTQTLGVRLSKRTAPYWEVFLSNTTDAALSDYDVLLVNPLNFISLNAMEREKLHRFVDHGGLLWIDPAGVSSMSGYDITNGFPVPFQPGIGDSVGANFADFTNPLLSRPLTLSYRDVDLLNTGGFNLTINPLDFTGNSIQSYFTSLAGQSLAIRGVSFFKNAASAGTNSETIGVAQSGAGFVVITSRGASIKLNRVAGASYTTNTGFGALAPTLEVDGLAACKLVVNMISLLSEYRQQGGNSLKSNGSAISLTAPLLNRLVDHSVSFNTAAKYNNGSVVYKGLVIASDSANGRLIAYDARSNNDLDGDGLDDDGQLDTPGSNVDIVWQVSGLTGPISPPVVADLPQNPLHPEMVMVVDGNGVVHGYDPFERLPNGRLSPGPHTEIMNVTPPAADAVVSTGETPNPPTVHEGMAYICDRIGGAGSDRGRVWVINLATGTRMRSSGNDWYLGGNSSPFQSEPFATSPTVGYIPIFDNSGGVDKVMYAQFQGNDTTGTPPGFVSLFLGVKGEKPISFDSIPGGLQVTTRASQRGGLPIYENPGANDPLNIKLTVQDAAGNPWSAAQMAAVFSGQPQDQGGGVLLFPYNGAATLPANVTVRVDYNIDWGQSTSGLLAAVERGRIQLPDKLGAGNTPRKVTGPLALTPAGTLYMTVSGGNTAGLFGFREDGRGSFRCTFRYELYPKYTFNAQGVGPDVQPPVVEDNDVIAKQMAPGILDKPFTNFAIIGGPSVRNGQVFISVAAGKGFIPTGLVMAFRSEPETPQFRVDDVPDGSVLVQADLVRSTSISNPDIPTIFPGSNFSYDPESKTLRLESLMNVQNGQMQQAMNLSQRIYIRRPGQPDLAIDPDNQGGDARWSPLLWYTVSNGATPTTGPLVTGDTLFVGATSMVRNGLATGTFPAPSDGLIFALTSQISANDEALKITPGRPWIKQLSMISDKPRWPYLADITSMADYIQRLNQSILPQSSTTLSLSGGDGTLVAQGDGGLYTYDRADFLVADQGRLVTFDPSGEPIWSASATYSAGADASGGAANLNPLVRPTRAYRLNQTDMLVVDSGANRVVRMNQEAIEQRALSGFKLDPSHTPNGYAANETLRFNDPRDALTFTSIENLADITSSVSPGDGEGESGYEYWIHYLVADAGNHRLIETVDRYGYDVTTGRILDPVRINGVAQLGVLVWHSPANVSGKQYAYNSVVRIPVPNPDGTQRYVYVTSVKDVQPTQNSLGVTSGSSTESGGGNGGVIVFDPARPGPFVFNEMLIPQIGANVLWNQSTGLFNQPLQPAVVHPFTNISAVTASVELRGAQLVTYLMITDATGVYEAYFPINAAGTPPSRLDVDWMMPNEVYRVMRRDLGGVPAANNAGNLRATYARRLNSDSVVIVNGYFGTQRDGVTPFKGEVLQIDGVRDPSRLTTTNLGYNNSSITFELRSINGARGLVLPVFADRR</sequence>
<reference evidence="2 3" key="1">
    <citation type="journal article" date="2014" name="PLoS ONE">
        <title>The first complete genome sequence of the class fimbriimonadia in the phylum armatimonadetes.</title>
        <authorList>
            <person name="Hu Z.Y."/>
            <person name="Wang Y.Z."/>
            <person name="Im W.T."/>
            <person name="Wang S.Y."/>
            <person name="Zhao G.P."/>
            <person name="Zheng H.J."/>
            <person name="Quan Z.X."/>
        </authorList>
    </citation>
    <scope>NUCLEOTIDE SEQUENCE [LARGE SCALE GENOMIC DNA]</scope>
    <source>
        <strain evidence="2">Gsoil 348</strain>
    </source>
</reference>
<dbReference type="HOGENOM" id="CLU_247037_0_0_0"/>
<keyword evidence="3" id="KW-1185">Reference proteome</keyword>
<dbReference type="KEGG" id="fgi:OP10G_2405"/>
<keyword evidence="1" id="KW-0732">Signal</keyword>
<dbReference type="STRING" id="661478.OP10G_2405"/>
<dbReference type="Proteomes" id="UP000027982">
    <property type="component" value="Chromosome"/>
</dbReference>
<dbReference type="OrthoDB" id="9799230at2"/>
<proteinExistence type="predicted"/>
<accession>A0A068NQC7</accession>
<name>A0A068NQC7_FIMGI</name>
<organism evidence="2 3">
    <name type="scientific">Fimbriimonas ginsengisoli Gsoil 348</name>
    <dbReference type="NCBI Taxonomy" id="661478"/>
    <lineage>
        <taxon>Bacteria</taxon>
        <taxon>Bacillati</taxon>
        <taxon>Armatimonadota</taxon>
        <taxon>Fimbriimonadia</taxon>
        <taxon>Fimbriimonadales</taxon>
        <taxon>Fimbriimonadaceae</taxon>
        <taxon>Fimbriimonas</taxon>
    </lineage>
</organism>
<protein>
    <recommendedName>
        <fullName evidence="4">DUF4159 domain-containing protein</fullName>
    </recommendedName>
</protein>
<dbReference type="RefSeq" id="WP_025225667.1">
    <property type="nucleotide sequence ID" value="NZ_CP007139.1"/>
</dbReference>
<evidence type="ECO:0000256" key="1">
    <source>
        <dbReference type="SAM" id="SignalP"/>
    </source>
</evidence>